<evidence type="ECO:0008006" key="4">
    <source>
        <dbReference type="Google" id="ProtNLM"/>
    </source>
</evidence>
<protein>
    <recommendedName>
        <fullName evidence="4">Tetratricopeptide repeat protein</fullName>
    </recommendedName>
</protein>
<dbReference type="OrthoDB" id="977247at2"/>
<keyword evidence="3" id="KW-1185">Reference proteome</keyword>
<evidence type="ECO:0000256" key="1">
    <source>
        <dbReference type="SAM" id="SignalP"/>
    </source>
</evidence>
<reference evidence="2 3" key="1">
    <citation type="submission" date="2018-06" db="EMBL/GenBank/DDBJ databases">
        <title>Chryseolinea flavus sp. nov., a member of the phylum Bacteroidetes isolated from soil.</title>
        <authorList>
            <person name="Li Y."/>
            <person name="Wang J."/>
        </authorList>
    </citation>
    <scope>NUCLEOTIDE SEQUENCE [LARGE SCALE GENOMIC DNA]</scope>
    <source>
        <strain evidence="2 3">SDU1-6</strain>
    </source>
</reference>
<dbReference type="EMBL" id="QMFY01000009">
    <property type="protein sequence ID" value="RAV99796.1"/>
    <property type="molecule type" value="Genomic_DNA"/>
</dbReference>
<dbReference type="Proteomes" id="UP000251889">
    <property type="component" value="Unassembled WGS sequence"/>
</dbReference>
<gene>
    <name evidence="2" type="ORF">DQQ10_17280</name>
</gene>
<organism evidence="2 3">
    <name type="scientific">Pseudochryseolinea flava</name>
    <dbReference type="NCBI Taxonomy" id="2059302"/>
    <lineage>
        <taxon>Bacteria</taxon>
        <taxon>Pseudomonadati</taxon>
        <taxon>Bacteroidota</taxon>
        <taxon>Cytophagia</taxon>
        <taxon>Cytophagales</taxon>
        <taxon>Fulvivirgaceae</taxon>
        <taxon>Pseudochryseolinea</taxon>
    </lineage>
</organism>
<evidence type="ECO:0000313" key="2">
    <source>
        <dbReference type="EMBL" id="RAV99796.1"/>
    </source>
</evidence>
<comment type="caution">
    <text evidence="2">The sequence shown here is derived from an EMBL/GenBank/DDBJ whole genome shotgun (WGS) entry which is preliminary data.</text>
</comment>
<sequence length="305" mass="33260">MKINKLTLLSALLFVTLGLFAQDQKYAFKVLANKGGSEVKTGDAWQPIKTGTTINKNDELKVSENSYVGLVHVTGKPIELKQAGSYTVSDLEKKIGTGSSVINKYTDFILSSNSAEAKKNRLSATGAIHRGTDGTGAAPAIQIMLPENQHSGIYNSAAIISWEGSVVPGPYVVVLNNMFGEELARVETPESVLRLDLTDPKFVKENAVLVQVSSKADPSKKSAEKLIKKLSPADQDKIKVSLGEIMGEVAEQTALNKFILAGFYETNFLFIDAVAAYEEAIRLAPEVQEYKEAYDDFLIRHGMKR</sequence>
<accession>A0A364Y122</accession>
<proteinExistence type="predicted"/>
<dbReference type="AlphaFoldDB" id="A0A364Y122"/>
<dbReference type="RefSeq" id="WP_112748142.1">
    <property type="nucleotide sequence ID" value="NZ_QMFY01000009.1"/>
</dbReference>
<keyword evidence="1" id="KW-0732">Signal</keyword>
<name>A0A364Y122_9BACT</name>
<feature type="chain" id="PRO_5016767796" description="Tetratricopeptide repeat protein" evidence="1">
    <location>
        <begin position="22"/>
        <end position="305"/>
    </location>
</feature>
<feature type="signal peptide" evidence="1">
    <location>
        <begin position="1"/>
        <end position="21"/>
    </location>
</feature>
<evidence type="ECO:0000313" key="3">
    <source>
        <dbReference type="Proteomes" id="UP000251889"/>
    </source>
</evidence>